<dbReference type="Proteomes" id="UP000288716">
    <property type="component" value="Unassembled WGS sequence"/>
</dbReference>
<proteinExistence type="predicted"/>
<gene>
    <name evidence="1" type="ORF">B4U80_07330</name>
</gene>
<dbReference type="VEuPathDB" id="VectorBase:LDEU011510"/>
<comment type="caution">
    <text evidence="1">The sequence shown here is derived from an EMBL/GenBank/DDBJ whole genome shotgun (WGS) entry which is preliminary data.</text>
</comment>
<protein>
    <submittedName>
        <fullName evidence="1">Uncharacterized protein</fullName>
    </submittedName>
</protein>
<dbReference type="AlphaFoldDB" id="A0A443RZ45"/>
<sequence>MKMKYCRNVFLFWLLHLKQRQPLSVS</sequence>
<reference evidence="1 2" key="1">
    <citation type="journal article" date="2018" name="Gigascience">
        <title>Genomes of trombidid mites reveal novel predicted allergens and laterally-transferred genes associated with secondary metabolism.</title>
        <authorList>
            <person name="Dong X."/>
            <person name="Chaisiri K."/>
            <person name="Xia D."/>
            <person name="Armstrong S.D."/>
            <person name="Fang Y."/>
            <person name="Donnelly M.J."/>
            <person name="Kadowaki T."/>
            <person name="McGarry J.W."/>
            <person name="Darby A.C."/>
            <person name="Makepeace B.L."/>
        </authorList>
    </citation>
    <scope>NUCLEOTIDE SEQUENCE [LARGE SCALE GENOMIC DNA]</scope>
    <source>
        <strain evidence="1">UoL-UT</strain>
    </source>
</reference>
<dbReference type="EMBL" id="NCKV01017040">
    <property type="protein sequence ID" value="RWS20530.1"/>
    <property type="molecule type" value="Genomic_DNA"/>
</dbReference>
<evidence type="ECO:0000313" key="1">
    <source>
        <dbReference type="EMBL" id="RWS20530.1"/>
    </source>
</evidence>
<accession>A0A443RZ45</accession>
<evidence type="ECO:0000313" key="2">
    <source>
        <dbReference type="Proteomes" id="UP000288716"/>
    </source>
</evidence>
<organism evidence="1 2">
    <name type="scientific">Leptotrombidium deliense</name>
    <dbReference type="NCBI Taxonomy" id="299467"/>
    <lineage>
        <taxon>Eukaryota</taxon>
        <taxon>Metazoa</taxon>
        <taxon>Ecdysozoa</taxon>
        <taxon>Arthropoda</taxon>
        <taxon>Chelicerata</taxon>
        <taxon>Arachnida</taxon>
        <taxon>Acari</taxon>
        <taxon>Acariformes</taxon>
        <taxon>Trombidiformes</taxon>
        <taxon>Prostigmata</taxon>
        <taxon>Anystina</taxon>
        <taxon>Parasitengona</taxon>
        <taxon>Trombiculoidea</taxon>
        <taxon>Trombiculidae</taxon>
        <taxon>Leptotrombidium</taxon>
    </lineage>
</organism>
<name>A0A443RZ45_9ACAR</name>
<keyword evidence="2" id="KW-1185">Reference proteome</keyword>